<evidence type="ECO:0000313" key="2">
    <source>
        <dbReference type="Proteomes" id="UP001501083"/>
    </source>
</evidence>
<dbReference type="EMBL" id="BAABKY010000001">
    <property type="protein sequence ID" value="GAA5071724.1"/>
    <property type="molecule type" value="Genomic_DNA"/>
</dbReference>
<comment type="caution">
    <text evidence="1">The sequence shown here is derived from an EMBL/GenBank/DDBJ whole genome shotgun (WGS) entry which is preliminary data.</text>
</comment>
<accession>A0ABP9L8R6</accession>
<proteinExistence type="predicted"/>
<evidence type="ECO:0008006" key="3">
    <source>
        <dbReference type="Google" id="ProtNLM"/>
    </source>
</evidence>
<name>A0ABP9L8R6_9GAMM</name>
<sequence>MNDSRSNDARFDQAMRDLHAQSLSQVSSATRARLRVARHAAATPVGARDARPGPRWMLASGIAAVCALVIGLQLRPDVASPTTPSAPTIAAAPTIAYDTDTALAVLDENPDLYLWLASNDDAVPSLEH</sequence>
<dbReference type="Proteomes" id="UP001501083">
    <property type="component" value="Unassembled WGS sequence"/>
</dbReference>
<organism evidence="1 2">
    <name type="scientific">Lysobacter panacisoli</name>
    <dbReference type="NCBI Taxonomy" id="1255263"/>
    <lineage>
        <taxon>Bacteria</taxon>
        <taxon>Pseudomonadati</taxon>
        <taxon>Pseudomonadota</taxon>
        <taxon>Gammaproteobacteria</taxon>
        <taxon>Lysobacterales</taxon>
        <taxon>Lysobacteraceae</taxon>
        <taxon>Lysobacter</taxon>
    </lineage>
</organism>
<keyword evidence="2" id="KW-1185">Reference proteome</keyword>
<reference evidence="2" key="1">
    <citation type="journal article" date="2019" name="Int. J. Syst. Evol. Microbiol.">
        <title>The Global Catalogue of Microorganisms (GCM) 10K type strain sequencing project: providing services to taxonomists for standard genome sequencing and annotation.</title>
        <authorList>
            <consortium name="The Broad Institute Genomics Platform"/>
            <consortium name="The Broad Institute Genome Sequencing Center for Infectious Disease"/>
            <person name="Wu L."/>
            <person name="Ma J."/>
        </authorList>
    </citation>
    <scope>NUCLEOTIDE SEQUENCE [LARGE SCALE GENOMIC DNA]</scope>
    <source>
        <strain evidence="2">JCM 19212</strain>
    </source>
</reference>
<dbReference type="RefSeq" id="WP_233264030.1">
    <property type="nucleotide sequence ID" value="NZ_BAABKY010000001.1"/>
</dbReference>
<gene>
    <name evidence="1" type="ORF">GCM10025759_11130</name>
</gene>
<evidence type="ECO:0000313" key="1">
    <source>
        <dbReference type="EMBL" id="GAA5071724.1"/>
    </source>
</evidence>
<protein>
    <recommendedName>
        <fullName evidence="3">DUF3619 family protein</fullName>
    </recommendedName>
</protein>